<dbReference type="Proteomes" id="UP000264006">
    <property type="component" value="Chromosome"/>
</dbReference>
<keyword evidence="2" id="KW-1185">Reference proteome</keyword>
<dbReference type="RefSeq" id="WP_114590219.1">
    <property type="nucleotide sequence ID" value="NZ_CP031165.1"/>
</dbReference>
<organism evidence="1 2">
    <name type="scientific">Euzebya pacifica</name>
    <dbReference type="NCBI Taxonomy" id="1608957"/>
    <lineage>
        <taxon>Bacteria</taxon>
        <taxon>Bacillati</taxon>
        <taxon>Actinomycetota</taxon>
        <taxon>Nitriliruptoria</taxon>
        <taxon>Euzebyales</taxon>
    </lineage>
</organism>
<dbReference type="AlphaFoldDB" id="A0A346XT57"/>
<evidence type="ECO:0000313" key="1">
    <source>
        <dbReference type="EMBL" id="AXV05404.1"/>
    </source>
</evidence>
<dbReference type="KEGG" id="euz:DVS28_a0703"/>
<sequence length="170" mass="18046">MADVPLPDREALRDLFSDLLSKTCAVERIDDGVALSPGTVAVIAEYVDADGEAAGAAIADLPFACRSGSALVMMPPTVADEALEAAEIDGDMFDCFKEVVNVLSRVLNSPDSPHVKLRGMYRVGELLPGGVRTLLQDGDRRRHFTVDIEEYGTGVLTVVSRAEIDVAAAA</sequence>
<name>A0A346XT57_9ACTN</name>
<dbReference type="EMBL" id="CP031165">
    <property type="protein sequence ID" value="AXV05404.1"/>
    <property type="molecule type" value="Genomic_DNA"/>
</dbReference>
<proteinExistence type="predicted"/>
<evidence type="ECO:0000313" key="2">
    <source>
        <dbReference type="Proteomes" id="UP000264006"/>
    </source>
</evidence>
<reference evidence="1 2" key="1">
    <citation type="submission" date="2018-09" db="EMBL/GenBank/DDBJ databases">
        <title>Complete genome sequence of Euzebya sp. DY32-46 isolated from seawater of Pacific Ocean.</title>
        <authorList>
            <person name="Xu L."/>
            <person name="Wu Y.-H."/>
            <person name="Xu X.-W."/>
        </authorList>
    </citation>
    <scope>NUCLEOTIDE SEQUENCE [LARGE SCALE GENOMIC DNA]</scope>
    <source>
        <strain evidence="1 2">DY32-46</strain>
    </source>
</reference>
<gene>
    <name evidence="1" type="ORF">DVS28_a0703</name>
</gene>
<dbReference type="OrthoDB" id="5244255at2"/>
<protein>
    <submittedName>
        <fullName evidence="1">CheY-like receiver</fullName>
    </submittedName>
</protein>
<accession>A0A346XT57</accession>